<gene>
    <name evidence="1" type="ORF">BBG48_005350</name>
</gene>
<comment type="caution">
    <text evidence="1">The sequence shown here is derived from an EMBL/GenBank/DDBJ whole genome shotgun (WGS) entry which is preliminary data.</text>
</comment>
<evidence type="ECO:0000313" key="1">
    <source>
        <dbReference type="EMBL" id="RDY21354.1"/>
    </source>
</evidence>
<accession>A0A371ILJ9</accession>
<dbReference type="EMBL" id="MBEW02000008">
    <property type="protein sequence ID" value="RDY21354.1"/>
    <property type="molecule type" value="Genomic_DNA"/>
</dbReference>
<name>A0A371ILJ9_9FIRM</name>
<dbReference type="STRING" id="1871336.BBG48_10435"/>
<sequence length="59" mass="6646">MPISEDAVFKILDTANGRDWALVDCSLEIFATELNSRTNLYNVIIKNGEVVEVSEKYLP</sequence>
<dbReference type="AlphaFoldDB" id="A0A371ILJ9"/>
<organism evidence="1 2">
    <name type="scientific">Criibacterium bergeronii</name>
    <dbReference type="NCBI Taxonomy" id="1871336"/>
    <lineage>
        <taxon>Bacteria</taxon>
        <taxon>Bacillati</taxon>
        <taxon>Bacillota</taxon>
        <taxon>Clostridia</taxon>
        <taxon>Peptostreptococcales</taxon>
        <taxon>Filifactoraceae</taxon>
        <taxon>Criibacterium</taxon>
    </lineage>
</organism>
<protein>
    <submittedName>
        <fullName evidence="1">Uncharacterized protein</fullName>
    </submittedName>
</protein>
<dbReference type="RefSeq" id="WP_068913399.1">
    <property type="nucleotide sequence ID" value="NZ_MBEW02000008.1"/>
</dbReference>
<proteinExistence type="predicted"/>
<keyword evidence="2" id="KW-1185">Reference proteome</keyword>
<reference evidence="1 2" key="1">
    <citation type="journal article" date="2016" name="Genome Announc.">
        <title>Draft Genome Sequence of Criibacterium bergeronii gen. nov., sp. nov., Strain CCRI-22567T, Isolated from a Vaginal Sample from a Woman with Bacterial Vaginosis.</title>
        <authorList>
            <person name="Maheux A.F."/>
            <person name="Berube E."/>
            <person name="Boudreau D.K."/>
            <person name="Raymond F."/>
            <person name="Corbeil J."/>
            <person name="Roy P.H."/>
            <person name="Boissinot M."/>
            <person name="Omar R.F."/>
        </authorList>
    </citation>
    <scope>NUCLEOTIDE SEQUENCE [LARGE SCALE GENOMIC DNA]</scope>
    <source>
        <strain evidence="1 2">CCRI-22567</strain>
    </source>
</reference>
<evidence type="ECO:0000313" key="2">
    <source>
        <dbReference type="Proteomes" id="UP000093352"/>
    </source>
</evidence>
<dbReference type="Proteomes" id="UP000093352">
    <property type="component" value="Unassembled WGS sequence"/>
</dbReference>